<proteinExistence type="predicted"/>
<name>A0ABS3J0X8_9HYPH</name>
<dbReference type="InterPro" id="IPR029058">
    <property type="entry name" value="AB_hydrolase_fold"/>
</dbReference>
<gene>
    <name evidence="2" type="primary">pcaD</name>
    <name evidence="2" type="ORF">J1C47_06610</name>
</gene>
<dbReference type="GO" id="GO:0047570">
    <property type="term" value="F:3-oxoadipate enol-lactonase activity"/>
    <property type="evidence" value="ECO:0007669"/>
    <property type="project" value="UniProtKB-EC"/>
</dbReference>
<dbReference type="SUPFAM" id="SSF53474">
    <property type="entry name" value="alpha/beta-Hydrolases"/>
    <property type="match status" value="1"/>
</dbReference>
<feature type="domain" description="AB hydrolase-1" evidence="1">
    <location>
        <begin position="25"/>
        <end position="253"/>
    </location>
</feature>
<evidence type="ECO:0000313" key="3">
    <source>
        <dbReference type="Proteomes" id="UP000664288"/>
    </source>
</evidence>
<reference evidence="2 3" key="1">
    <citation type="submission" date="2021-03" db="EMBL/GenBank/DDBJ databases">
        <title>Whole genome sequence of Jiella sp. MQZ13P-4.</title>
        <authorList>
            <person name="Tuo L."/>
        </authorList>
    </citation>
    <scope>NUCLEOTIDE SEQUENCE [LARGE SCALE GENOMIC DNA]</scope>
    <source>
        <strain evidence="2 3">MQZ13P-4</strain>
    </source>
</reference>
<sequence length="269" mass="28496">MPFDRINGIVIHHQVEGPESGAPTIVLVNSLGTDFRIWNDVAAAFSGRYRIIRYDKRGHGLSEVPPPPYRMEDHAADLLALLDHHLVPSCLVVGLSIGGEIALGLAALDETRLAGLVLMDTAHKIGDAESWDARIAAIEKDGIGAIAPQILSRWFTPGFRTPDNPAFTGYSNMLLNSPLPGYLGSCAALRDADYTETARKLAIPTLLMVGDQDGSTPPDLVKSCADLVAGSRFEVVAGAGHLPPIEQPEATVRLVGGFADAVFGAKAAA</sequence>
<evidence type="ECO:0000259" key="1">
    <source>
        <dbReference type="Pfam" id="PF12697"/>
    </source>
</evidence>
<keyword evidence="3" id="KW-1185">Reference proteome</keyword>
<organism evidence="2 3">
    <name type="scientific">Jiella sonneratiae</name>
    <dbReference type="NCBI Taxonomy" id="2816856"/>
    <lineage>
        <taxon>Bacteria</taxon>
        <taxon>Pseudomonadati</taxon>
        <taxon>Pseudomonadota</taxon>
        <taxon>Alphaproteobacteria</taxon>
        <taxon>Hyphomicrobiales</taxon>
        <taxon>Aurantimonadaceae</taxon>
        <taxon>Jiella</taxon>
    </lineage>
</organism>
<dbReference type="InterPro" id="IPR026968">
    <property type="entry name" value="PcaD/CatD"/>
</dbReference>
<protein>
    <submittedName>
        <fullName evidence="2">3-oxoadipate enol-lactonase</fullName>
        <ecNumber evidence="2">3.1.1.24</ecNumber>
    </submittedName>
</protein>
<accession>A0ABS3J0X8</accession>
<comment type="caution">
    <text evidence="2">The sequence shown here is derived from an EMBL/GenBank/DDBJ whole genome shotgun (WGS) entry which is preliminary data.</text>
</comment>
<dbReference type="Gene3D" id="3.40.50.1820">
    <property type="entry name" value="alpha/beta hydrolase"/>
    <property type="match status" value="1"/>
</dbReference>
<dbReference type="EMBL" id="JAFMPY010000005">
    <property type="protein sequence ID" value="MBO0903309.1"/>
    <property type="molecule type" value="Genomic_DNA"/>
</dbReference>
<dbReference type="RefSeq" id="WP_207349950.1">
    <property type="nucleotide sequence ID" value="NZ_JAFMPY010000005.1"/>
</dbReference>
<dbReference type="InterPro" id="IPR000073">
    <property type="entry name" value="AB_hydrolase_1"/>
</dbReference>
<dbReference type="Proteomes" id="UP000664288">
    <property type="component" value="Unassembled WGS sequence"/>
</dbReference>
<keyword evidence="2" id="KW-0378">Hydrolase</keyword>
<evidence type="ECO:0000313" key="2">
    <source>
        <dbReference type="EMBL" id="MBO0903309.1"/>
    </source>
</evidence>
<dbReference type="NCBIfam" id="TIGR02427">
    <property type="entry name" value="protocat_pcaD"/>
    <property type="match status" value="1"/>
</dbReference>
<dbReference type="PANTHER" id="PTHR43798">
    <property type="entry name" value="MONOACYLGLYCEROL LIPASE"/>
    <property type="match status" value="1"/>
</dbReference>
<dbReference type="InterPro" id="IPR050266">
    <property type="entry name" value="AB_hydrolase_sf"/>
</dbReference>
<dbReference type="Pfam" id="PF12697">
    <property type="entry name" value="Abhydrolase_6"/>
    <property type="match status" value="1"/>
</dbReference>
<dbReference type="PRINTS" id="PR00111">
    <property type="entry name" value="ABHYDROLASE"/>
</dbReference>
<dbReference type="EC" id="3.1.1.24" evidence="2"/>